<comment type="caution">
    <text evidence="2">The sequence shown here is derived from an EMBL/GenBank/DDBJ whole genome shotgun (WGS) entry which is preliminary data.</text>
</comment>
<evidence type="ECO:0000313" key="2">
    <source>
        <dbReference type="EMBL" id="RYC81150.1"/>
    </source>
</evidence>
<feature type="region of interest" description="Disordered" evidence="1">
    <location>
        <begin position="1"/>
        <end position="22"/>
    </location>
</feature>
<dbReference type="EMBL" id="MQTW01000273">
    <property type="protein sequence ID" value="RYC81150.1"/>
    <property type="molecule type" value="Genomic_DNA"/>
</dbReference>
<accession>A0A4Q2V4B6</accession>
<dbReference type="AlphaFoldDB" id="A0A4Q2V4B6"/>
<sequence length="92" mass="10615">MLLATIDHTSSPNDADPNQPYDEAAEYELPQLIDRYFKRLFERFGLGPQQQRACGTAQYLPAFDILRKAIHAQTYKHLKGLHLDTSVDVRRK</sequence>
<evidence type="ECO:0000313" key="3">
    <source>
        <dbReference type="Proteomes" id="UP000290540"/>
    </source>
</evidence>
<gene>
    <name evidence="2" type="ORF">BFJ63_vAg15949</name>
</gene>
<evidence type="ECO:0000256" key="1">
    <source>
        <dbReference type="SAM" id="MobiDB-lite"/>
    </source>
</evidence>
<name>A0A4Q2V4B6_FUSOX</name>
<protein>
    <submittedName>
        <fullName evidence="2">Uncharacterized protein</fullName>
    </submittedName>
</protein>
<proteinExistence type="predicted"/>
<reference evidence="2 3" key="1">
    <citation type="submission" date="2016-12" db="EMBL/GenBank/DDBJ databases">
        <title>Draft genome sequence of Fusarium oxysporum causing rot on Narcissus.</title>
        <authorList>
            <person name="Armitage A.D."/>
            <person name="Taylor A."/>
            <person name="Clarkson J.P."/>
            <person name="Harrison R.J."/>
            <person name="Jackson A.C."/>
        </authorList>
    </citation>
    <scope>NUCLEOTIDE SEQUENCE [LARGE SCALE GENOMIC DNA]</scope>
    <source>
        <strain evidence="2 3">N139</strain>
    </source>
</reference>
<dbReference type="Proteomes" id="UP000290540">
    <property type="component" value="Unassembled WGS sequence"/>
</dbReference>
<organism evidence="2 3">
    <name type="scientific">Fusarium oxysporum f. sp. narcissi</name>
    <dbReference type="NCBI Taxonomy" id="451672"/>
    <lineage>
        <taxon>Eukaryota</taxon>
        <taxon>Fungi</taxon>
        <taxon>Dikarya</taxon>
        <taxon>Ascomycota</taxon>
        <taxon>Pezizomycotina</taxon>
        <taxon>Sordariomycetes</taxon>
        <taxon>Hypocreomycetidae</taxon>
        <taxon>Hypocreales</taxon>
        <taxon>Nectriaceae</taxon>
        <taxon>Fusarium</taxon>
        <taxon>Fusarium oxysporum species complex</taxon>
    </lineage>
</organism>